<organism evidence="1 2">
    <name type="scientific">Datura stramonium</name>
    <name type="common">Jimsonweed</name>
    <name type="synonym">Common thornapple</name>
    <dbReference type="NCBI Taxonomy" id="4076"/>
    <lineage>
        <taxon>Eukaryota</taxon>
        <taxon>Viridiplantae</taxon>
        <taxon>Streptophyta</taxon>
        <taxon>Embryophyta</taxon>
        <taxon>Tracheophyta</taxon>
        <taxon>Spermatophyta</taxon>
        <taxon>Magnoliopsida</taxon>
        <taxon>eudicotyledons</taxon>
        <taxon>Gunneridae</taxon>
        <taxon>Pentapetalae</taxon>
        <taxon>asterids</taxon>
        <taxon>lamiids</taxon>
        <taxon>Solanales</taxon>
        <taxon>Solanaceae</taxon>
        <taxon>Solanoideae</taxon>
        <taxon>Datureae</taxon>
        <taxon>Datura</taxon>
    </lineage>
</organism>
<proteinExistence type="predicted"/>
<accession>A0ABS8VM11</accession>
<dbReference type="EMBL" id="JACEIK010005582">
    <property type="protein sequence ID" value="MCE0481841.1"/>
    <property type="molecule type" value="Genomic_DNA"/>
</dbReference>
<evidence type="ECO:0000313" key="2">
    <source>
        <dbReference type="Proteomes" id="UP000823775"/>
    </source>
</evidence>
<dbReference type="Proteomes" id="UP000823775">
    <property type="component" value="Unassembled WGS sequence"/>
</dbReference>
<gene>
    <name evidence="1" type="ORF">HAX54_039930</name>
</gene>
<reference evidence="1 2" key="1">
    <citation type="journal article" date="2021" name="BMC Genomics">
        <title>Datura genome reveals duplications of psychoactive alkaloid biosynthetic genes and high mutation rate following tissue culture.</title>
        <authorList>
            <person name="Rajewski A."/>
            <person name="Carter-House D."/>
            <person name="Stajich J."/>
            <person name="Litt A."/>
        </authorList>
    </citation>
    <scope>NUCLEOTIDE SEQUENCE [LARGE SCALE GENOMIC DNA]</scope>
    <source>
        <strain evidence="1">AR-01</strain>
    </source>
</reference>
<name>A0ABS8VM11_DATST</name>
<evidence type="ECO:0000313" key="1">
    <source>
        <dbReference type="EMBL" id="MCE0481841.1"/>
    </source>
</evidence>
<protein>
    <submittedName>
        <fullName evidence="1">Uncharacterized protein</fullName>
    </submittedName>
</protein>
<keyword evidence="2" id="KW-1185">Reference proteome</keyword>
<sequence length="130" mass="14429">MVKLWGNHEGSRGSFSLFGCASWIGITLLGYEMRIVQCQVHVVCKDMIDDTTYYTMCTMFARQDKGKGVSSSGGGQKRIRLGASVPAAHPVPKGQKRRFGTRWVVNEGKNGMPCIRSQNTSWRSGLTKRV</sequence>
<comment type="caution">
    <text evidence="1">The sequence shown here is derived from an EMBL/GenBank/DDBJ whole genome shotgun (WGS) entry which is preliminary data.</text>
</comment>